<organism evidence="3 4">
    <name type="scientific">Faecalicatena acetigenes</name>
    <dbReference type="NCBI Taxonomy" id="2981790"/>
    <lineage>
        <taxon>Bacteria</taxon>
        <taxon>Bacillati</taxon>
        <taxon>Bacillota</taxon>
        <taxon>Clostridia</taxon>
        <taxon>Lachnospirales</taxon>
        <taxon>Lachnospiraceae</taxon>
        <taxon>Faecalicatena</taxon>
    </lineage>
</organism>
<evidence type="ECO:0000313" key="4">
    <source>
        <dbReference type="Proteomes" id="UP001652394"/>
    </source>
</evidence>
<accession>A0ABT2T860</accession>
<dbReference type="SUPFAM" id="SSF47413">
    <property type="entry name" value="lambda repressor-like DNA-binding domains"/>
    <property type="match status" value="1"/>
</dbReference>
<dbReference type="PANTHER" id="PTHR46558">
    <property type="entry name" value="TRACRIPTIONAL REGULATORY PROTEIN-RELATED-RELATED"/>
    <property type="match status" value="1"/>
</dbReference>
<dbReference type="Pfam" id="PF01381">
    <property type="entry name" value="HTH_3"/>
    <property type="match status" value="1"/>
</dbReference>
<proteinExistence type="predicted"/>
<name>A0ABT2T860_9FIRM</name>
<dbReference type="SUPFAM" id="SSF48452">
    <property type="entry name" value="TPR-like"/>
    <property type="match status" value="1"/>
</dbReference>
<feature type="domain" description="HTH cro/C1-type" evidence="2">
    <location>
        <begin position="30"/>
        <end position="84"/>
    </location>
</feature>
<dbReference type="InterPro" id="IPR001387">
    <property type="entry name" value="Cro/C1-type_HTH"/>
</dbReference>
<protein>
    <submittedName>
        <fullName evidence="3">Helix-turn-helix domain-containing protein</fullName>
    </submittedName>
</protein>
<comment type="caution">
    <text evidence="3">The sequence shown here is derived from an EMBL/GenBank/DDBJ whole genome shotgun (WGS) entry which is preliminary data.</text>
</comment>
<dbReference type="CDD" id="cd00093">
    <property type="entry name" value="HTH_XRE"/>
    <property type="match status" value="1"/>
</dbReference>
<dbReference type="RefSeq" id="WP_059067441.1">
    <property type="nucleotide sequence ID" value="NZ_JAOQJX010000001.1"/>
</dbReference>
<evidence type="ECO:0000256" key="1">
    <source>
        <dbReference type="ARBA" id="ARBA00023125"/>
    </source>
</evidence>
<gene>
    <name evidence="3" type="ORF">OCV51_00220</name>
</gene>
<dbReference type="Gene3D" id="1.25.40.10">
    <property type="entry name" value="Tetratricopeptide repeat domain"/>
    <property type="match status" value="1"/>
</dbReference>
<keyword evidence="4" id="KW-1185">Reference proteome</keyword>
<dbReference type="InterPro" id="IPR011990">
    <property type="entry name" value="TPR-like_helical_dom_sf"/>
</dbReference>
<evidence type="ECO:0000259" key="2">
    <source>
        <dbReference type="PROSITE" id="PS50943"/>
    </source>
</evidence>
<sequence>MNEMNIPMEPILSPVSGEDVLRPLQMGKRIQTLRKQQEMTQEQLADLLGVTATAVSKWETNLSYPDITLLCPLARSLHISVDILLGFQEKMTKEECLEALKEPEKLFSSHKAEEAVRYCRELLKQYPTDAYLKLRIAGLYVQYLTAMKNGKDSGYSAKFADEQVRQAVELLEYSALSEEKEIAETSWYMLSSLYLMQGEEEKALAALEHLPQPGYDARIMKAGILLQTGKIEEAEKLNQTCLYEAINNSGLYLLNLFTIAEKKGEEQRALDMLEKGLELYEVFQCSKIGIMDTNYHLGKAVIYCRGGKQEEALLELSAVAKGYLRMFAKDIVKLPEYFDKLTIQENYSSRREFLLENAIMLLEQEEGLESLRTREEYKKILADLQEACADL</sequence>
<dbReference type="PANTHER" id="PTHR46558:SF11">
    <property type="entry name" value="HTH-TYPE TRANSCRIPTIONAL REGULATOR XRE"/>
    <property type="match status" value="1"/>
</dbReference>
<dbReference type="PROSITE" id="PS50943">
    <property type="entry name" value="HTH_CROC1"/>
    <property type="match status" value="1"/>
</dbReference>
<dbReference type="Proteomes" id="UP001652394">
    <property type="component" value="Unassembled WGS sequence"/>
</dbReference>
<reference evidence="3 4" key="1">
    <citation type="journal article" date="2021" name="ISME Commun">
        <title>Automated analysis of genomic sequences facilitates high-throughput and comprehensive description of bacteria.</title>
        <authorList>
            <person name="Hitch T.C.A."/>
        </authorList>
    </citation>
    <scope>NUCLEOTIDE SEQUENCE [LARGE SCALE GENOMIC DNA]</scope>
    <source>
        <strain evidence="3 4">H2_18</strain>
    </source>
</reference>
<keyword evidence="1" id="KW-0238">DNA-binding</keyword>
<evidence type="ECO:0000313" key="3">
    <source>
        <dbReference type="EMBL" id="MCU6746097.1"/>
    </source>
</evidence>
<dbReference type="Gene3D" id="1.10.260.40">
    <property type="entry name" value="lambda repressor-like DNA-binding domains"/>
    <property type="match status" value="1"/>
</dbReference>
<dbReference type="SMART" id="SM00530">
    <property type="entry name" value="HTH_XRE"/>
    <property type="match status" value="1"/>
</dbReference>
<dbReference type="InterPro" id="IPR010982">
    <property type="entry name" value="Lambda_DNA-bd_dom_sf"/>
</dbReference>
<dbReference type="EMBL" id="JAOQJX010000001">
    <property type="protein sequence ID" value="MCU6746097.1"/>
    <property type="molecule type" value="Genomic_DNA"/>
</dbReference>